<name>A0A5D3YFU7_9BACT</name>
<proteinExistence type="predicted"/>
<dbReference type="AlphaFoldDB" id="A0A5D3YFU7"/>
<evidence type="ECO:0008006" key="3">
    <source>
        <dbReference type="Google" id="ProtNLM"/>
    </source>
</evidence>
<reference evidence="1 2" key="1">
    <citation type="submission" date="2019-07" db="EMBL/GenBank/DDBJ databases">
        <title>Genomic Encyclopedia of Archaeal and Bacterial Type Strains, Phase II (KMG-II): from individual species to whole genera.</title>
        <authorList>
            <person name="Goeker M."/>
        </authorList>
    </citation>
    <scope>NUCLEOTIDE SEQUENCE [LARGE SCALE GENOMIC DNA]</scope>
    <source>
        <strain evidence="1 2">DSM 21935</strain>
    </source>
</reference>
<organism evidence="1 2">
    <name type="scientific">Fodinibius salinus</name>
    <dbReference type="NCBI Taxonomy" id="860790"/>
    <lineage>
        <taxon>Bacteria</taxon>
        <taxon>Pseudomonadati</taxon>
        <taxon>Balneolota</taxon>
        <taxon>Balneolia</taxon>
        <taxon>Balneolales</taxon>
        <taxon>Balneolaceae</taxon>
        <taxon>Fodinibius</taxon>
    </lineage>
</organism>
<dbReference type="OrthoDB" id="5496093at2"/>
<comment type="caution">
    <text evidence="1">The sequence shown here is derived from an EMBL/GenBank/DDBJ whole genome shotgun (WGS) entry which is preliminary data.</text>
</comment>
<dbReference type="EMBL" id="VNHY01000004">
    <property type="protein sequence ID" value="TYP92011.1"/>
    <property type="molecule type" value="Genomic_DNA"/>
</dbReference>
<evidence type="ECO:0000313" key="2">
    <source>
        <dbReference type="Proteomes" id="UP000324595"/>
    </source>
</evidence>
<keyword evidence="2" id="KW-1185">Reference proteome</keyword>
<evidence type="ECO:0000313" key="1">
    <source>
        <dbReference type="EMBL" id="TYP92011.1"/>
    </source>
</evidence>
<sequence>MDITSQQCNVIVYLSLVVLLAVAGCGNPQVQSGAFSSGKSLMSDSTFKAYWYQGEAELNRYDMEQIRYGEVRDGDAVMVFVTEDFLTEEQVKLESAAEGRETASVLKLNFIKEFVTGIYEYNMMSSIFTPVNYQDRPRSLKVASSSQEWCGTTYSQMNFNAVKNKYKITGHSYFEAEGDYQKSVEATLLEDEIWTKLRLNPDLLPEGNIQVIPSSFSIRTTHAEWGIQQATAKKSKWTGSSFPGDSLKSYSLRYNESGRMLNIIYEQSFPHQIAGWIQSKVTSEDDTLTAKSVRTHSIKSSYWQKNTNSDEKLRKKLGL</sequence>
<accession>A0A5D3YFU7</accession>
<dbReference type="Proteomes" id="UP000324595">
    <property type="component" value="Unassembled WGS sequence"/>
</dbReference>
<dbReference type="RefSeq" id="WP_148899580.1">
    <property type="nucleotide sequence ID" value="NZ_VNHY01000004.1"/>
</dbReference>
<protein>
    <recommendedName>
        <fullName evidence="3">Septum formation inhibitor Maf</fullName>
    </recommendedName>
</protein>
<gene>
    <name evidence="1" type="ORF">LX73_2254</name>
</gene>